<dbReference type="Proteomes" id="UP000257067">
    <property type="component" value="Unassembled WGS sequence"/>
</dbReference>
<feature type="transmembrane region" description="Helical" evidence="6">
    <location>
        <begin position="136"/>
        <end position="155"/>
    </location>
</feature>
<dbReference type="GO" id="GO:0022857">
    <property type="term" value="F:transmembrane transporter activity"/>
    <property type="evidence" value="ECO:0007669"/>
    <property type="project" value="InterPro"/>
</dbReference>
<feature type="transmembrane region" description="Helical" evidence="6">
    <location>
        <begin position="229"/>
        <end position="248"/>
    </location>
</feature>
<dbReference type="AlphaFoldDB" id="A0A3D8IY13"/>
<feature type="domain" description="Major facilitator superfamily (MFS) profile" evidence="7">
    <location>
        <begin position="6"/>
        <end position="385"/>
    </location>
</feature>
<reference evidence="8 9" key="1">
    <citation type="submission" date="2018-04" db="EMBL/GenBank/DDBJ databases">
        <title>Novel Campyloabacter and Helicobacter Species and Strains.</title>
        <authorList>
            <person name="Mannion A.J."/>
            <person name="Shen Z."/>
            <person name="Fox J.G."/>
        </authorList>
    </citation>
    <scope>NUCLEOTIDE SEQUENCE [LARGE SCALE GENOMIC DNA]</scope>
    <source>
        <strain evidence="8 9">ATCC 700242</strain>
    </source>
</reference>
<keyword evidence="2" id="KW-1003">Cell membrane</keyword>
<dbReference type="PANTHER" id="PTHR43124:SF3">
    <property type="entry name" value="CHLORAMPHENICOL EFFLUX PUMP RV0191"/>
    <property type="match status" value="1"/>
</dbReference>
<keyword evidence="4 6" id="KW-1133">Transmembrane helix</keyword>
<dbReference type="SUPFAM" id="SSF103473">
    <property type="entry name" value="MFS general substrate transporter"/>
    <property type="match status" value="1"/>
</dbReference>
<feature type="transmembrane region" description="Helical" evidence="6">
    <location>
        <begin position="203"/>
        <end position="223"/>
    </location>
</feature>
<organism evidence="8 9">
    <name type="scientific">Helicobacter cholecystus</name>
    <dbReference type="NCBI Taxonomy" id="45498"/>
    <lineage>
        <taxon>Bacteria</taxon>
        <taxon>Pseudomonadati</taxon>
        <taxon>Campylobacterota</taxon>
        <taxon>Epsilonproteobacteria</taxon>
        <taxon>Campylobacterales</taxon>
        <taxon>Helicobacteraceae</taxon>
        <taxon>Helicobacter</taxon>
    </lineage>
</organism>
<dbReference type="InterPro" id="IPR036259">
    <property type="entry name" value="MFS_trans_sf"/>
</dbReference>
<feature type="transmembrane region" description="Helical" evidence="6">
    <location>
        <begin position="12"/>
        <end position="34"/>
    </location>
</feature>
<dbReference type="CDD" id="cd17324">
    <property type="entry name" value="MFS_NepI_like"/>
    <property type="match status" value="1"/>
</dbReference>
<evidence type="ECO:0000259" key="7">
    <source>
        <dbReference type="PROSITE" id="PS50850"/>
    </source>
</evidence>
<feature type="transmembrane region" description="Helical" evidence="6">
    <location>
        <begin position="161"/>
        <end position="182"/>
    </location>
</feature>
<dbReference type="InterPro" id="IPR011701">
    <property type="entry name" value="MFS"/>
</dbReference>
<comment type="subcellular location">
    <subcellularLocation>
        <location evidence="1">Cell membrane</location>
        <topology evidence="1">Multi-pass membrane protein</topology>
    </subcellularLocation>
</comment>
<evidence type="ECO:0000256" key="2">
    <source>
        <dbReference type="ARBA" id="ARBA00022475"/>
    </source>
</evidence>
<feature type="transmembrane region" description="Helical" evidence="6">
    <location>
        <begin position="358"/>
        <end position="376"/>
    </location>
</feature>
<dbReference type="PANTHER" id="PTHR43124">
    <property type="entry name" value="PURINE EFFLUX PUMP PBUE"/>
    <property type="match status" value="1"/>
</dbReference>
<evidence type="ECO:0000313" key="8">
    <source>
        <dbReference type="EMBL" id="RDU69943.1"/>
    </source>
</evidence>
<dbReference type="Pfam" id="PF07690">
    <property type="entry name" value="MFS_1"/>
    <property type="match status" value="1"/>
</dbReference>
<protein>
    <submittedName>
        <fullName evidence="8">MFS transporter</fullName>
    </submittedName>
</protein>
<sequence length="392" mass="42627">MPKNHIFLIPTLMFGVFALLTMELGAMGIIPIIAQTYQISVADAGWVVSIFALIVALCGPILPTFFTKYDAKKILIICLSIFATSSFLSAFCTNFILLLILRALPAFFHPIYLAFAFSIAQNSLSPDQAPKAVSKIFMAISAGMTLGVPLTSYVASYTNLAVSFIFFAILHAIALLATIMIIPSQKQTQKSSQKEQFKAFKNPIVWICSLIVIAFFGAMFGFYSYMSEFLLNVSNLSFTFISVLLLVYGFGNVLGNSIAGKVLVKSPEATLKIVPLLFIALYLALFFSGETQIFVTTLLAILGIVAGVGSNMSHFIITQPLPQSKEFANGLYISTANIGTTLGTFLCGLFISFNGSRFGVLASVLLSIFGIVLLLIRTRLLEQKETNGLDNH</sequence>
<gene>
    <name evidence="8" type="ORF">CQA62_00590</name>
</gene>
<dbReference type="OrthoDB" id="9788453at2"/>
<name>A0A3D8IY13_9HELI</name>
<evidence type="ECO:0000256" key="1">
    <source>
        <dbReference type="ARBA" id="ARBA00004651"/>
    </source>
</evidence>
<comment type="caution">
    <text evidence="8">The sequence shown here is derived from an EMBL/GenBank/DDBJ whole genome shotgun (WGS) entry which is preliminary data.</text>
</comment>
<feature type="transmembrane region" description="Helical" evidence="6">
    <location>
        <begin position="46"/>
        <end position="67"/>
    </location>
</feature>
<dbReference type="InterPro" id="IPR050189">
    <property type="entry name" value="MFS_Efflux_Transporters"/>
</dbReference>
<keyword evidence="5 6" id="KW-0472">Membrane</keyword>
<dbReference type="InterPro" id="IPR020846">
    <property type="entry name" value="MFS_dom"/>
</dbReference>
<keyword evidence="3 6" id="KW-0812">Transmembrane</keyword>
<evidence type="ECO:0000256" key="6">
    <source>
        <dbReference type="SAM" id="Phobius"/>
    </source>
</evidence>
<keyword evidence="9" id="KW-1185">Reference proteome</keyword>
<evidence type="ECO:0000256" key="3">
    <source>
        <dbReference type="ARBA" id="ARBA00022692"/>
    </source>
</evidence>
<feature type="transmembrane region" description="Helical" evidence="6">
    <location>
        <begin position="269"/>
        <end position="287"/>
    </location>
</feature>
<feature type="transmembrane region" description="Helical" evidence="6">
    <location>
        <begin position="293"/>
        <end position="317"/>
    </location>
</feature>
<dbReference type="EMBL" id="NXLU01000001">
    <property type="protein sequence ID" value="RDU69943.1"/>
    <property type="molecule type" value="Genomic_DNA"/>
</dbReference>
<evidence type="ECO:0000256" key="4">
    <source>
        <dbReference type="ARBA" id="ARBA00022989"/>
    </source>
</evidence>
<accession>A0A3D8IY13</accession>
<dbReference type="RefSeq" id="WP_104723670.1">
    <property type="nucleotide sequence ID" value="NZ_FZNE01000002.1"/>
</dbReference>
<dbReference type="Gene3D" id="1.20.1250.20">
    <property type="entry name" value="MFS general substrate transporter like domains"/>
    <property type="match status" value="1"/>
</dbReference>
<evidence type="ECO:0000313" key="9">
    <source>
        <dbReference type="Proteomes" id="UP000257067"/>
    </source>
</evidence>
<feature type="transmembrane region" description="Helical" evidence="6">
    <location>
        <begin position="329"/>
        <end position="352"/>
    </location>
</feature>
<evidence type="ECO:0000256" key="5">
    <source>
        <dbReference type="ARBA" id="ARBA00023136"/>
    </source>
</evidence>
<dbReference type="PROSITE" id="PS50850">
    <property type="entry name" value="MFS"/>
    <property type="match status" value="1"/>
</dbReference>
<feature type="transmembrane region" description="Helical" evidence="6">
    <location>
        <begin position="74"/>
        <end position="101"/>
    </location>
</feature>
<proteinExistence type="predicted"/>
<dbReference type="GO" id="GO:0005886">
    <property type="term" value="C:plasma membrane"/>
    <property type="evidence" value="ECO:0007669"/>
    <property type="project" value="UniProtKB-SubCell"/>
</dbReference>